<evidence type="ECO:0000313" key="12">
    <source>
        <dbReference type="Proteomes" id="UP000005951"/>
    </source>
</evidence>
<comment type="caution">
    <text evidence="11">The sequence shown here is derived from an EMBL/GenBank/DDBJ whole genome shotgun (WGS) entry which is preliminary data.</text>
</comment>
<reference evidence="11 12" key="1">
    <citation type="journal article" date="2013" name="Genome Announc.">
        <title>Draft Genome Sequence of Rhodococcus opacus Strain M213 Shows a Diverse Catabolic Potential.</title>
        <authorList>
            <person name="Pathak A."/>
            <person name="Green S.J."/>
            <person name="Ogram A."/>
            <person name="Chauhan A."/>
        </authorList>
    </citation>
    <scope>NUCLEOTIDE SEQUENCE [LARGE SCALE GENOMIC DNA]</scope>
    <source>
        <strain evidence="11 12">M213</strain>
    </source>
</reference>
<dbReference type="Proteomes" id="UP000005951">
    <property type="component" value="Unassembled WGS sequence"/>
</dbReference>
<evidence type="ECO:0000256" key="5">
    <source>
        <dbReference type="ARBA" id="ARBA00022692"/>
    </source>
</evidence>
<comment type="similarity">
    <text evidence="8">Belongs to the TRAP transporter small permease family.</text>
</comment>
<feature type="transmembrane region" description="Helical" evidence="9">
    <location>
        <begin position="117"/>
        <end position="141"/>
    </location>
</feature>
<evidence type="ECO:0000256" key="7">
    <source>
        <dbReference type="ARBA" id="ARBA00023136"/>
    </source>
</evidence>
<dbReference type="AlphaFoldDB" id="K8XE36"/>
<keyword evidence="7 9" id="KW-0472">Membrane</keyword>
<proteinExistence type="inferred from homology"/>
<evidence type="ECO:0000256" key="1">
    <source>
        <dbReference type="ARBA" id="ARBA00004429"/>
    </source>
</evidence>
<keyword evidence="6 9" id="KW-1133">Transmembrane helix</keyword>
<dbReference type="InterPro" id="IPR007387">
    <property type="entry name" value="TRAP_DctQ"/>
</dbReference>
<dbReference type="PANTHER" id="PTHR35011:SF10">
    <property type="entry name" value="TRAP TRANSPORTER SMALL PERMEASE PROTEIN"/>
    <property type="match status" value="1"/>
</dbReference>
<keyword evidence="3" id="KW-1003">Cell membrane</keyword>
<dbReference type="Pfam" id="PF04290">
    <property type="entry name" value="DctQ"/>
    <property type="match status" value="1"/>
</dbReference>
<feature type="transmembrane region" description="Helical" evidence="9">
    <location>
        <begin position="38"/>
        <end position="65"/>
    </location>
</feature>
<dbReference type="GO" id="GO:0022857">
    <property type="term" value="F:transmembrane transporter activity"/>
    <property type="evidence" value="ECO:0007669"/>
    <property type="project" value="TreeGrafter"/>
</dbReference>
<dbReference type="EMBL" id="AJYC02000077">
    <property type="protein sequence ID" value="EKT79833.1"/>
    <property type="molecule type" value="Genomic_DNA"/>
</dbReference>
<dbReference type="RefSeq" id="WP_005260796.1">
    <property type="nucleotide sequence ID" value="NZ_AJYC02000077.1"/>
</dbReference>
<keyword evidence="5 9" id="KW-0812">Transmembrane</keyword>
<keyword evidence="2" id="KW-0813">Transport</keyword>
<dbReference type="InterPro" id="IPR055348">
    <property type="entry name" value="DctQ"/>
</dbReference>
<sequence>MTETTVHAFRDGTARRTTFGYITEDNPRLDRIQNAISAVCGSIATVSVLAIVLLTLVDLVARVLFSEPQGWSVTFIEYYLMTSTAFFGIVTAYRSGAHVAVVSLFSKLGPVPRKALLVLAYVVVIAGMAAIGVAGLSAAVFSWTSGESPVPGSSELRIPSWLWRSIVPISMAMGIVIVSIDLLREVFSPWTAPVTDYDPGDEVDAVLEEVEALAPARKEADQ</sequence>
<evidence type="ECO:0000256" key="2">
    <source>
        <dbReference type="ARBA" id="ARBA00022448"/>
    </source>
</evidence>
<evidence type="ECO:0000313" key="11">
    <source>
        <dbReference type="EMBL" id="EKT79833.1"/>
    </source>
</evidence>
<evidence type="ECO:0000256" key="3">
    <source>
        <dbReference type="ARBA" id="ARBA00022475"/>
    </source>
</evidence>
<feature type="transmembrane region" description="Helical" evidence="9">
    <location>
        <begin position="161"/>
        <end position="183"/>
    </location>
</feature>
<dbReference type="PANTHER" id="PTHR35011">
    <property type="entry name" value="2,3-DIKETO-L-GULONATE TRAP TRANSPORTER SMALL PERMEASE PROTEIN YIAM"/>
    <property type="match status" value="1"/>
</dbReference>
<evidence type="ECO:0000259" key="10">
    <source>
        <dbReference type="Pfam" id="PF04290"/>
    </source>
</evidence>
<keyword evidence="4" id="KW-0997">Cell inner membrane</keyword>
<evidence type="ECO:0000256" key="6">
    <source>
        <dbReference type="ARBA" id="ARBA00022989"/>
    </source>
</evidence>
<dbReference type="GO" id="GO:0005886">
    <property type="term" value="C:plasma membrane"/>
    <property type="evidence" value="ECO:0007669"/>
    <property type="project" value="UniProtKB-SubCell"/>
</dbReference>
<comment type="subcellular location">
    <subcellularLocation>
        <location evidence="1">Cell inner membrane</location>
        <topology evidence="1">Multi-pass membrane protein</topology>
    </subcellularLocation>
</comment>
<gene>
    <name evidence="11" type="ORF">WSS_A25795</name>
</gene>
<name>K8XE36_RHOOP</name>
<evidence type="ECO:0000256" key="8">
    <source>
        <dbReference type="ARBA" id="ARBA00038436"/>
    </source>
</evidence>
<feature type="domain" description="Tripartite ATP-independent periplasmic transporters DctQ component" evidence="10">
    <location>
        <begin position="51"/>
        <end position="185"/>
    </location>
</feature>
<accession>K8XE36</accession>
<evidence type="ECO:0000256" key="9">
    <source>
        <dbReference type="SAM" id="Phobius"/>
    </source>
</evidence>
<organism evidence="11 12">
    <name type="scientific">Rhodococcus opacus M213</name>
    <dbReference type="NCBI Taxonomy" id="1129896"/>
    <lineage>
        <taxon>Bacteria</taxon>
        <taxon>Bacillati</taxon>
        <taxon>Actinomycetota</taxon>
        <taxon>Actinomycetes</taxon>
        <taxon>Mycobacteriales</taxon>
        <taxon>Nocardiaceae</taxon>
        <taxon>Rhodococcus</taxon>
    </lineage>
</organism>
<dbReference type="GO" id="GO:0015740">
    <property type="term" value="P:C4-dicarboxylate transport"/>
    <property type="evidence" value="ECO:0007669"/>
    <property type="project" value="TreeGrafter"/>
</dbReference>
<feature type="transmembrane region" description="Helical" evidence="9">
    <location>
        <begin position="85"/>
        <end position="105"/>
    </location>
</feature>
<protein>
    <recommendedName>
        <fullName evidence="10">Tripartite ATP-independent periplasmic transporters DctQ component domain-containing protein</fullName>
    </recommendedName>
</protein>
<evidence type="ECO:0000256" key="4">
    <source>
        <dbReference type="ARBA" id="ARBA00022519"/>
    </source>
</evidence>